<dbReference type="InterPro" id="IPR038750">
    <property type="entry name" value="YczE/YyaS-like"/>
</dbReference>
<dbReference type="Pfam" id="PF19700">
    <property type="entry name" value="DUF6198"/>
    <property type="match status" value="1"/>
</dbReference>
<feature type="transmembrane region" description="Helical" evidence="1">
    <location>
        <begin position="51"/>
        <end position="74"/>
    </location>
</feature>
<dbReference type="EMBL" id="CP011266">
    <property type="protein sequence ID" value="ALT68094.1"/>
    <property type="molecule type" value="Genomic_DNA"/>
</dbReference>
<dbReference type="RefSeq" id="WP_058738443.1">
    <property type="nucleotide sequence ID" value="NZ_CP011266.1"/>
</dbReference>
<dbReference type="Proteomes" id="UP000067738">
    <property type="component" value="Chromosome"/>
</dbReference>
<feature type="transmembrane region" description="Helical" evidence="1">
    <location>
        <begin position="112"/>
        <end position="134"/>
    </location>
</feature>
<keyword evidence="1" id="KW-0812">Transmembrane</keyword>
<accession>A0A0U2L3F1</accession>
<proteinExistence type="predicted"/>
<evidence type="ECO:0008006" key="4">
    <source>
        <dbReference type="Google" id="ProtNLM"/>
    </source>
</evidence>
<name>A0A0U2L3F1_9EURY</name>
<feature type="transmembrane region" description="Helical" evidence="1">
    <location>
        <begin position="187"/>
        <end position="205"/>
    </location>
</feature>
<dbReference type="KEGG" id="mmil:sm9_0292"/>
<dbReference type="AlphaFoldDB" id="A0A0U2L3F1"/>
<feature type="transmembrane region" description="Helical" evidence="1">
    <location>
        <begin position="12"/>
        <end position="31"/>
    </location>
</feature>
<keyword evidence="1" id="KW-1133">Transmembrane helix</keyword>
<feature type="transmembrane region" description="Helical" evidence="1">
    <location>
        <begin position="163"/>
        <end position="181"/>
    </location>
</feature>
<dbReference type="PATRIC" id="fig|230361.4.peg.306"/>
<dbReference type="PANTHER" id="PTHR40078">
    <property type="entry name" value="INTEGRAL MEMBRANE PROTEIN-RELATED"/>
    <property type="match status" value="1"/>
</dbReference>
<reference evidence="2 3" key="1">
    <citation type="submission" date="2015-04" db="EMBL/GenBank/DDBJ databases">
        <title>The complete genome sequence of the rumen methanogen Methanobrevibacter millerae SM9.</title>
        <authorList>
            <person name="Leahy S.C."/>
            <person name="Kelly W.J."/>
            <person name="Pacheco D.M."/>
            <person name="Li D."/>
            <person name="Altermann E."/>
            <person name="Attwood G.T."/>
        </authorList>
    </citation>
    <scope>NUCLEOTIDE SEQUENCE [LARGE SCALE GENOMIC DNA]</scope>
    <source>
        <strain evidence="2 3">SM9</strain>
    </source>
</reference>
<dbReference type="OrthoDB" id="76782at2157"/>
<protein>
    <recommendedName>
        <fullName evidence="4">Membrane protein YczE</fullName>
    </recommendedName>
</protein>
<sequence>MEFSGEELTFKRIFNYIFGLFLITLGVAFSIKSDLGSAPVSSIPYAMNLIWAIEIGVATFIFHAFLVAIELLLLRRDFKPKHFLQVFVGVLFGAFTSFSVSLMYFIPSADSLWVALIMSLLSIFFIALGLFFYVPTNIVPLSVEGVTQAIAIVTKRPFSLIKICFDVTIVASALILSYVFLGNFGSVGIGTILGALFIGPTVKLIHKINHIITGEHVNLKKM</sequence>
<organism evidence="2 3">
    <name type="scientific">Methanobrevibacter millerae</name>
    <dbReference type="NCBI Taxonomy" id="230361"/>
    <lineage>
        <taxon>Archaea</taxon>
        <taxon>Methanobacteriati</taxon>
        <taxon>Methanobacteriota</taxon>
        <taxon>Methanomada group</taxon>
        <taxon>Methanobacteria</taxon>
        <taxon>Methanobacteriales</taxon>
        <taxon>Methanobacteriaceae</taxon>
        <taxon>Methanobrevibacter</taxon>
    </lineage>
</organism>
<feature type="transmembrane region" description="Helical" evidence="1">
    <location>
        <begin position="86"/>
        <end position="106"/>
    </location>
</feature>
<evidence type="ECO:0000256" key="1">
    <source>
        <dbReference type="SAM" id="Phobius"/>
    </source>
</evidence>
<gene>
    <name evidence="2" type="ORF">sm9_0292</name>
</gene>
<dbReference type="PANTHER" id="PTHR40078:SF1">
    <property type="entry name" value="INTEGRAL MEMBRANE PROTEIN"/>
    <property type="match status" value="1"/>
</dbReference>
<keyword evidence="1" id="KW-0472">Membrane</keyword>
<evidence type="ECO:0000313" key="2">
    <source>
        <dbReference type="EMBL" id="ALT68094.1"/>
    </source>
</evidence>
<dbReference type="GeneID" id="26735266"/>
<keyword evidence="3" id="KW-1185">Reference proteome</keyword>
<evidence type="ECO:0000313" key="3">
    <source>
        <dbReference type="Proteomes" id="UP000067738"/>
    </source>
</evidence>